<dbReference type="SMART" id="SM00235">
    <property type="entry name" value="ZnMc"/>
    <property type="match status" value="1"/>
</dbReference>
<feature type="binding site" evidence="11">
    <location>
        <position position="274"/>
    </location>
    <ligand>
        <name>Zn(2+)</name>
        <dbReference type="ChEBI" id="CHEBI:29105"/>
        <label>2</label>
        <note>catalytic</note>
    </ligand>
</feature>
<evidence type="ECO:0000256" key="7">
    <source>
        <dbReference type="ARBA" id="ARBA00023049"/>
    </source>
</evidence>
<comment type="similarity">
    <text evidence="1">Belongs to the peptidase M10A family. Matrix metalloproteinases (MMPs) subfamily.</text>
</comment>
<dbReference type="InterPro" id="IPR006026">
    <property type="entry name" value="Peptidase_Metallo"/>
</dbReference>
<dbReference type="PANTHER" id="PTHR10201">
    <property type="entry name" value="MATRIX METALLOPROTEINASE"/>
    <property type="match status" value="1"/>
</dbReference>
<dbReference type="Pfam" id="PF00413">
    <property type="entry name" value="Peptidase_M10"/>
    <property type="match status" value="1"/>
</dbReference>
<dbReference type="Gramene" id="KZN05874">
    <property type="protein sequence ID" value="KZN05874"/>
    <property type="gene ID" value="DCAR_006711"/>
</dbReference>
<dbReference type="OrthoDB" id="406838at2759"/>
<evidence type="ECO:0000256" key="6">
    <source>
        <dbReference type="ARBA" id="ARBA00022833"/>
    </source>
</evidence>
<dbReference type="InterPro" id="IPR036365">
    <property type="entry name" value="PGBD-like_sf"/>
</dbReference>
<evidence type="ECO:0000256" key="8">
    <source>
        <dbReference type="ARBA" id="ARBA00023145"/>
    </source>
</evidence>
<dbReference type="SUPFAM" id="SSF55486">
    <property type="entry name" value="Metalloproteases ('zincins'), catalytic domain"/>
    <property type="match status" value="1"/>
</dbReference>
<keyword evidence="7" id="KW-0482">Metalloprotease</keyword>
<keyword evidence="3 11" id="KW-0479">Metal-binding</keyword>
<evidence type="ECO:0000313" key="17">
    <source>
        <dbReference type="EMBL" id="WOG88319.1"/>
    </source>
</evidence>
<evidence type="ECO:0000259" key="15">
    <source>
        <dbReference type="SMART" id="SM00235"/>
    </source>
</evidence>
<evidence type="ECO:0000256" key="11">
    <source>
        <dbReference type="PIRSR" id="PIRSR001191-2"/>
    </source>
</evidence>
<evidence type="ECO:0000256" key="4">
    <source>
        <dbReference type="ARBA" id="ARBA00022729"/>
    </source>
</evidence>
<dbReference type="Proteomes" id="UP000077755">
    <property type="component" value="Chromosome 2"/>
</dbReference>
<dbReference type="SUPFAM" id="SSF47090">
    <property type="entry name" value="PGBD-like"/>
    <property type="match status" value="1"/>
</dbReference>
<dbReference type="EMBL" id="LNRQ01000002">
    <property type="protein sequence ID" value="KZN05874.1"/>
    <property type="molecule type" value="Genomic_DNA"/>
</dbReference>
<evidence type="ECO:0000256" key="3">
    <source>
        <dbReference type="ARBA" id="ARBA00022723"/>
    </source>
</evidence>
<dbReference type="GO" id="GO:0006508">
    <property type="term" value="P:proteolysis"/>
    <property type="evidence" value="ECO:0007669"/>
    <property type="project" value="UniProtKB-KW"/>
</dbReference>
<feature type="binding site" evidence="12">
    <location>
        <position position="251"/>
    </location>
    <ligand>
        <name>Ca(2+)</name>
        <dbReference type="ChEBI" id="CHEBI:29108"/>
        <label>3</label>
    </ligand>
</feature>
<feature type="domain" description="Peptidase metallopeptidase" evidence="15">
    <location>
        <begin position="152"/>
        <end position="314"/>
    </location>
</feature>
<dbReference type="PIRSF" id="PIRSF001191">
    <property type="entry name" value="Peptidase_M10A_matrix"/>
    <property type="match status" value="1"/>
</dbReference>
<feature type="chain" id="PRO_5007872432" description="Peptidase metallopeptidase domain-containing protein" evidence="14">
    <location>
        <begin position="26"/>
        <end position="315"/>
    </location>
</feature>
<accession>A0A166DZF1</accession>
<feature type="binding site" description="in inhibited form" evidence="12">
    <location>
        <position position="114"/>
    </location>
    <ligand>
        <name>Zn(2+)</name>
        <dbReference type="ChEBI" id="CHEBI:29105"/>
        <label>2</label>
        <note>catalytic</note>
    </ligand>
</feature>
<dbReference type="PRINTS" id="PR00138">
    <property type="entry name" value="MATRIXIN"/>
</dbReference>
<dbReference type="Gene3D" id="3.40.390.10">
    <property type="entry name" value="Collagenase (Catalytic Domain)"/>
    <property type="match status" value="1"/>
</dbReference>
<feature type="binding site" evidence="12">
    <location>
        <position position="223"/>
    </location>
    <ligand>
        <name>Zn(2+)</name>
        <dbReference type="ChEBI" id="CHEBI:29105"/>
        <label>1</label>
    </ligand>
</feature>
<dbReference type="AlphaFoldDB" id="A0A166DZF1"/>
<dbReference type="FunFam" id="3.40.390.10:FF:000018">
    <property type="entry name" value="Metalloendoproteinase 1"/>
    <property type="match status" value="1"/>
</dbReference>
<sequence length="315" mass="34752">MASTIFQAFSSLIFLFTVLILPVFSTNQSPFGFLENMQGSHKGDQVEGLYELKQYLNKFGYLNIQNLQSTSVEKDDRFDDLLEAAIKTYQLNYHLNPTGALDSSTVSTMMLPRCGVSDIMIDGTSRMRAGQKKMNHPRKSMHAVSHYQFFSGSPKWPLDKANLTYLFNANTSSNATSAIARAFDKWAASTHFTFTQIFLDNSTVLPNVTADIRIGFYSKDHGDGYPFDGPYGVLAHASAPTSGSFHLDADEPWSIGPVADHIDLETVALHEIGHLLGLEHSSVAEAIMFPSVSDGVAKELHGDDVQGIKDLYNKP</sequence>
<evidence type="ECO:0000256" key="13">
    <source>
        <dbReference type="PIRSR" id="PIRSR621190-5"/>
    </source>
</evidence>
<keyword evidence="9" id="KW-0325">Glycoprotein</keyword>
<evidence type="ECO:0000256" key="5">
    <source>
        <dbReference type="ARBA" id="ARBA00022801"/>
    </source>
</evidence>
<feature type="binding site" evidence="11">
    <location>
        <position position="270"/>
    </location>
    <ligand>
        <name>Zn(2+)</name>
        <dbReference type="ChEBI" id="CHEBI:29105"/>
        <label>2</label>
        <note>catalytic</note>
    </ligand>
</feature>
<evidence type="ECO:0000256" key="2">
    <source>
        <dbReference type="ARBA" id="ARBA00022670"/>
    </source>
</evidence>
<dbReference type="GO" id="GO:0008270">
    <property type="term" value="F:zinc ion binding"/>
    <property type="evidence" value="ECO:0007669"/>
    <property type="project" value="InterPro"/>
</dbReference>
<evidence type="ECO:0000256" key="9">
    <source>
        <dbReference type="ARBA" id="ARBA00023180"/>
    </source>
</evidence>
<comment type="cofactor">
    <cofactor evidence="12">
        <name>Ca(2+)</name>
        <dbReference type="ChEBI" id="CHEBI:29108"/>
    </cofactor>
    <text evidence="12">Can bind about 5 Ca(2+) ions per subunit.</text>
</comment>
<keyword evidence="18" id="KW-1185">Reference proteome</keyword>
<evidence type="ECO:0000256" key="14">
    <source>
        <dbReference type="SAM" id="SignalP"/>
    </source>
</evidence>
<keyword evidence="6 11" id="KW-0862">Zinc</keyword>
<proteinExistence type="inferred from homology"/>
<keyword evidence="12" id="KW-0106">Calcium</keyword>
<evidence type="ECO:0000256" key="12">
    <source>
        <dbReference type="PIRSR" id="PIRSR621190-2"/>
    </source>
</evidence>
<feature type="signal peptide" evidence="14">
    <location>
        <begin position="1"/>
        <end position="25"/>
    </location>
</feature>
<dbReference type="GO" id="GO:0030198">
    <property type="term" value="P:extracellular matrix organization"/>
    <property type="evidence" value="ECO:0007669"/>
    <property type="project" value="TreeGrafter"/>
</dbReference>
<feature type="binding site" evidence="12">
    <location>
        <position position="211"/>
    </location>
    <ligand>
        <name>Ca(2+)</name>
        <dbReference type="ChEBI" id="CHEBI:29108"/>
        <label>2</label>
    </ligand>
</feature>
<dbReference type="InterPro" id="IPR002477">
    <property type="entry name" value="Peptidoglycan-bd-like"/>
</dbReference>
<reference evidence="16" key="1">
    <citation type="journal article" date="2016" name="Nat. Genet.">
        <title>A high-quality carrot genome assembly provides new insights into carotenoid accumulation and asterid genome evolution.</title>
        <authorList>
            <person name="Iorizzo M."/>
            <person name="Ellison S."/>
            <person name="Senalik D."/>
            <person name="Zeng P."/>
            <person name="Satapoomin P."/>
            <person name="Huang J."/>
            <person name="Bowman M."/>
            <person name="Iovene M."/>
            <person name="Sanseverino W."/>
            <person name="Cavagnaro P."/>
            <person name="Yildiz M."/>
            <person name="Macko-Podgorni A."/>
            <person name="Moranska E."/>
            <person name="Grzebelus E."/>
            <person name="Grzebelus D."/>
            <person name="Ashrafi H."/>
            <person name="Zheng Z."/>
            <person name="Cheng S."/>
            <person name="Spooner D."/>
            <person name="Van Deynze A."/>
            <person name="Simon P."/>
        </authorList>
    </citation>
    <scope>NUCLEOTIDE SEQUENCE [LARGE SCALE GENOMIC DNA]</scope>
    <source>
        <tissue evidence="16">Leaf</tissue>
    </source>
</reference>
<dbReference type="KEGG" id="dcr:108208570"/>
<keyword evidence="8" id="KW-0865">Zymogen</keyword>
<gene>
    <name evidence="16" type="ORF">DCAR_006711</name>
    <name evidence="17" type="ORF">DCAR_0207554</name>
</gene>
<evidence type="ECO:0000256" key="10">
    <source>
        <dbReference type="PIRSR" id="PIRSR001191-1"/>
    </source>
</evidence>
<feature type="active site" evidence="10">
    <location>
        <position position="271"/>
    </location>
</feature>
<keyword evidence="2" id="KW-0645">Protease</keyword>
<evidence type="ECO:0000256" key="1">
    <source>
        <dbReference type="ARBA" id="ARBA00009614"/>
    </source>
</evidence>
<dbReference type="CDD" id="cd04278">
    <property type="entry name" value="ZnMc_MMP"/>
    <property type="match status" value="1"/>
</dbReference>
<dbReference type="InterPro" id="IPR021190">
    <property type="entry name" value="Pept_M10A"/>
</dbReference>
<dbReference type="OMA" id="PGKTIAH"/>
<feature type="binding site" evidence="11">
    <location>
        <position position="280"/>
    </location>
    <ligand>
        <name>Zn(2+)</name>
        <dbReference type="ChEBI" id="CHEBI:29105"/>
        <label>2</label>
        <note>catalytic</note>
    </ligand>
</feature>
<dbReference type="GO" id="GO:0004222">
    <property type="term" value="F:metalloendopeptidase activity"/>
    <property type="evidence" value="ECO:0007669"/>
    <property type="project" value="InterPro"/>
</dbReference>
<feature type="binding site" evidence="12">
    <location>
        <position position="246"/>
    </location>
    <ligand>
        <name>Zn(2+)</name>
        <dbReference type="ChEBI" id="CHEBI:29105"/>
        <label>1</label>
    </ligand>
</feature>
<organism evidence="16">
    <name type="scientific">Daucus carota subsp. sativus</name>
    <name type="common">Carrot</name>
    <dbReference type="NCBI Taxonomy" id="79200"/>
    <lineage>
        <taxon>Eukaryota</taxon>
        <taxon>Viridiplantae</taxon>
        <taxon>Streptophyta</taxon>
        <taxon>Embryophyta</taxon>
        <taxon>Tracheophyta</taxon>
        <taxon>Spermatophyta</taxon>
        <taxon>Magnoliopsida</taxon>
        <taxon>eudicotyledons</taxon>
        <taxon>Gunneridae</taxon>
        <taxon>Pentapetalae</taxon>
        <taxon>asterids</taxon>
        <taxon>campanulids</taxon>
        <taxon>Apiales</taxon>
        <taxon>Apiaceae</taxon>
        <taxon>Apioideae</taxon>
        <taxon>Scandiceae</taxon>
        <taxon>Daucinae</taxon>
        <taxon>Daucus</taxon>
        <taxon>Daucus sect. Daucus</taxon>
    </lineage>
</organism>
<dbReference type="GO" id="GO:0030574">
    <property type="term" value="P:collagen catabolic process"/>
    <property type="evidence" value="ECO:0007669"/>
    <property type="project" value="TreeGrafter"/>
</dbReference>
<feature type="binding site" evidence="12">
    <location>
        <position position="228"/>
    </location>
    <ligand>
        <name>Ca(2+)</name>
        <dbReference type="ChEBI" id="CHEBI:29108"/>
        <label>3</label>
    </ligand>
</feature>
<protein>
    <recommendedName>
        <fullName evidence="15">Peptidase metallopeptidase domain-containing protein</fullName>
    </recommendedName>
</protein>
<dbReference type="InterPro" id="IPR024079">
    <property type="entry name" value="MetalloPept_cat_dom_sf"/>
</dbReference>
<feature type="binding site" evidence="12">
    <location>
        <position position="248"/>
    </location>
    <ligand>
        <name>Ca(2+)</name>
        <dbReference type="ChEBI" id="CHEBI:29108"/>
        <label>3</label>
    </ligand>
</feature>
<reference evidence="17" key="2">
    <citation type="submission" date="2022-03" db="EMBL/GenBank/DDBJ databases">
        <title>Draft title - Genomic analysis of global carrot germplasm unveils the trajectory of domestication and the origin of high carotenoid orange carrot.</title>
        <authorList>
            <person name="Iorizzo M."/>
            <person name="Ellison S."/>
            <person name="Senalik D."/>
            <person name="Macko-Podgorni A."/>
            <person name="Grzebelus D."/>
            <person name="Bostan H."/>
            <person name="Rolling W."/>
            <person name="Curaba J."/>
            <person name="Simon P."/>
        </authorList>
    </citation>
    <scope>NUCLEOTIDE SEQUENCE</scope>
    <source>
        <tissue evidence="17">Leaf</tissue>
    </source>
</reference>
<keyword evidence="4 14" id="KW-0732">Signal</keyword>
<dbReference type="InterPro" id="IPR001818">
    <property type="entry name" value="Pept_M10_metallopeptidase"/>
</dbReference>
<dbReference type="Pfam" id="PF01471">
    <property type="entry name" value="PG_binding_1"/>
    <property type="match status" value="1"/>
</dbReference>
<dbReference type="GO" id="GO:0031012">
    <property type="term" value="C:extracellular matrix"/>
    <property type="evidence" value="ECO:0007669"/>
    <property type="project" value="InterPro"/>
</dbReference>
<dbReference type="PANTHER" id="PTHR10201:SF213">
    <property type="entry name" value="METALLOENDOPROTEINASE 2-MMP-LIKE"/>
    <property type="match status" value="1"/>
</dbReference>
<name>A0A166DZF1_DAUCS</name>
<dbReference type="EMBL" id="CP093344">
    <property type="protein sequence ID" value="WOG88319.1"/>
    <property type="molecule type" value="Genomic_DNA"/>
</dbReference>
<dbReference type="InterPro" id="IPR033739">
    <property type="entry name" value="M10A_MMP"/>
</dbReference>
<feature type="short sequence motif" description="Cysteine switch" evidence="13">
    <location>
        <begin position="112"/>
        <end position="144"/>
    </location>
</feature>
<feature type="binding site" evidence="12">
    <location>
        <position position="236"/>
    </location>
    <ligand>
        <name>Zn(2+)</name>
        <dbReference type="ChEBI" id="CHEBI:29105"/>
        <label>1</label>
    </ligand>
</feature>
<keyword evidence="5" id="KW-0378">Hydrolase</keyword>
<feature type="binding site" evidence="12">
    <location>
        <position position="229"/>
    </location>
    <ligand>
        <name>Ca(2+)</name>
        <dbReference type="ChEBI" id="CHEBI:29108"/>
        <label>3</label>
    </ligand>
</feature>
<evidence type="ECO:0000313" key="18">
    <source>
        <dbReference type="Proteomes" id="UP000077755"/>
    </source>
</evidence>
<feature type="binding site" evidence="12">
    <location>
        <position position="221"/>
    </location>
    <ligand>
        <name>Zn(2+)</name>
        <dbReference type="ChEBI" id="CHEBI:29105"/>
        <label>1</label>
    </ligand>
</feature>
<feature type="binding site" evidence="12">
    <location>
        <position position="288"/>
    </location>
    <ligand>
        <name>Zn(2+)</name>
        <dbReference type="ChEBI" id="CHEBI:29105"/>
        <label>2</label>
        <note>catalytic</note>
    </ligand>
</feature>
<comment type="cofactor">
    <cofactor evidence="12">
        <name>Zn(2+)</name>
        <dbReference type="ChEBI" id="CHEBI:29105"/>
    </cofactor>
    <text evidence="12">Binds 2 Zn(2+) ions per subunit.</text>
</comment>
<evidence type="ECO:0000313" key="16">
    <source>
        <dbReference type="EMBL" id="KZN05874.1"/>
    </source>
</evidence>
<feature type="binding site" evidence="12">
    <location>
        <position position="251"/>
    </location>
    <ligand>
        <name>Ca(2+)</name>
        <dbReference type="ChEBI" id="CHEBI:29108"/>
        <label>1</label>
    </ligand>
</feature>